<protein>
    <submittedName>
        <fullName evidence="6">FMN-binding protein MioC</fullName>
    </submittedName>
</protein>
<feature type="domain" description="Flavodoxin-like" evidence="5">
    <location>
        <begin position="4"/>
        <end position="143"/>
    </location>
</feature>
<keyword evidence="2" id="KW-0285">Flavoprotein</keyword>
<proteinExistence type="predicted"/>
<gene>
    <name evidence="6" type="ORF">BTO08_13460</name>
    <name evidence="7" type="ORF">C0W27_18100</name>
</gene>
<dbReference type="GO" id="GO:0050660">
    <property type="term" value="F:flavin adenine dinucleotide binding"/>
    <property type="evidence" value="ECO:0007669"/>
    <property type="project" value="TreeGrafter"/>
</dbReference>
<dbReference type="GO" id="GO:0016491">
    <property type="term" value="F:oxidoreductase activity"/>
    <property type="evidence" value="ECO:0007669"/>
    <property type="project" value="TreeGrafter"/>
</dbReference>
<evidence type="ECO:0000313" key="8">
    <source>
        <dbReference type="Proteomes" id="UP000238730"/>
    </source>
</evidence>
<dbReference type="InterPro" id="IPR001094">
    <property type="entry name" value="Flavdoxin-like"/>
</dbReference>
<evidence type="ECO:0000256" key="1">
    <source>
        <dbReference type="ARBA" id="ARBA00001917"/>
    </source>
</evidence>
<evidence type="ECO:0000313" key="6">
    <source>
        <dbReference type="EMBL" id="PQJ68305.1"/>
    </source>
</evidence>
<dbReference type="AlphaFoldDB" id="A0A2S7W291"/>
<dbReference type="Proteomes" id="UP000238730">
    <property type="component" value="Unassembled WGS sequence"/>
</dbReference>
<dbReference type="PRINTS" id="PR00369">
    <property type="entry name" value="FLAVODOXIN"/>
</dbReference>
<dbReference type="GO" id="GO:0010181">
    <property type="term" value="F:FMN binding"/>
    <property type="evidence" value="ECO:0007669"/>
    <property type="project" value="InterPro"/>
</dbReference>
<evidence type="ECO:0000256" key="4">
    <source>
        <dbReference type="ARBA" id="ARBA00022982"/>
    </source>
</evidence>
<reference evidence="7 9" key="2">
    <citation type="submission" date="2018-01" db="EMBL/GenBank/DDBJ databases">
        <title>Whole genome sequencing of Histamine producing bacteria.</title>
        <authorList>
            <person name="Butler K."/>
        </authorList>
    </citation>
    <scope>NUCLEOTIDE SEQUENCE [LARGE SCALE GENOMIC DNA]</scope>
    <source>
        <strain evidence="7 9">A6-1</strain>
    </source>
</reference>
<dbReference type="PANTHER" id="PTHR19384">
    <property type="entry name" value="NITRIC OXIDE SYNTHASE-RELATED"/>
    <property type="match status" value="1"/>
</dbReference>
<evidence type="ECO:0000256" key="3">
    <source>
        <dbReference type="ARBA" id="ARBA00022643"/>
    </source>
</evidence>
<keyword evidence="9" id="KW-1185">Reference proteome</keyword>
<dbReference type="SUPFAM" id="SSF52218">
    <property type="entry name" value="Flavoproteins"/>
    <property type="match status" value="1"/>
</dbReference>
<comment type="cofactor">
    <cofactor evidence="1">
        <name>FMN</name>
        <dbReference type="ChEBI" id="CHEBI:58210"/>
    </cofactor>
</comment>
<dbReference type="EMBL" id="PYOU01000019">
    <property type="protein sequence ID" value="PSX05651.1"/>
    <property type="molecule type" value="Genomic_DNA"/>
</dbReference>
<dbReference type="EMBL" id="MSCJ01000001">
    <property type="protein sequence ID" value="PQJ68305.1"/>
    <property type="molecule type" value="Genomic_DNA"/>
</dbReference>
<accession>A0A2S7W291</accession>
<keyword evidence="4" id="KW-0249">Electron transport</keyword>
<evidence type="ECO:0000256" key="2">
    <source>
        <dbReference type="ARBA" id="ARBA00022630"/>
    </source>
</evidence>
<dbReference type="RefSeq" id="WP_045153765.1">
    <property type="nucleotide sequence ID" value="NZ_JZSW01000018.1"/>
</dbReference>
<dbReference type="OrthoDB" id="359268at2"/>
<keyword evidence="4" id="KW-0813">Transport</keyword>
<dbReference type="NCBIfam" id="NF006531">
    <property type="entry name" value="PRK09004.1"/>
    <property type="match status" value="1"/>
</dbReference>
<evidence type="ECO:0000313" key="7">
    <source>
        <dbReference type="EMBL" id="PSX05651.1"/>
    </source>
</evidence>
<dbReference type="GO" id="GO:0005829">
    <property type="term" value="C:cytosol"/>
    <property type="evidence" value="ECO:0007669"/>
    <property type="project" value="TreeGrafter"/>
</dbReference>
<evidence type="ECO:0000259" key="5">
    <source>
        <dbReference type="PROSITE" id="PS50902"/>
    </source>
</evidence>
<dbReference type="PROSITE" id="PS50902">
    <property type="entry name" value="FLAVODOXIN_LIKE"/>
    <property type="match status" value="1"/>
</dbReference>
<name>A0A2S7W291_PHOAN</name>
<dbReference type="Gene3D" id="3.40.50.360">
    <property type="match status" value="1"/>
</dbReference>
<organism evidence="6 8">
    <name type="scientific">Photobacterium angustum</name>
    <dbReference type="NCBI Taxonomy" id="661"/>
    <lineage>
        <taxon>Bacteria</taxon>
        <taxon>Pseudomonadati</taxon>
        <taxon>Pseudomonadota</taxon>
        <taxon>Gammaproteobacteria</taxon>
        <taxon>Vibrionales</taxon>
        <taxon>Vibrionaceae</taxon>
        <taxon>Photobacterium</taxon>
    </lineage>
</organism>
<dbReference type="InterPro" id="IPR029039">
    <property type="entry name" value="Flavoprotein-like_sf"/>
</dbReference>
<comment type="caution">
    <text evidence="6">The sequence shown here is derived from an EMBL/GenBank/DDBJ whole genome shotgun (WGS) entry which is preliminary data.</text>
</comment>
<sequence length="148" mass="16126">MSSLSLITGSTLGGAEYVADHLAELLEDNGHQVEVINQAEFSELDQNTIWLIICSTHGAGDYPDNFLPFVEQLTQQQPTLSGVKFAVIGLGDSNYDTFCAAGKKIEGLLLSLGANQIGERLDIDVSETPVPEEPAEVWFDNWKNLITD</sequence>
<dbReference type="Pfam" id="PF00258">
    <property type="entry name" value="Flavodoxin_1"/>
    <property type="match status" value="1"/>
</dbReference>
<dbReference type="InterPro" id="IPR008254">
    <property type="entry name" value="Flavodoxin/NO_synth"/>
</dbReference>
<keyword evidence="3" id="KW-0288">FMN</keyword>
<evidence type="ECO:0000313" key="9">
    <source>
        <dbReference type="Proteomes" id="UP000240989"/>
    </source>
</evidence>
<reference evidence="6 8" key="1">
    <citation type="submission" date="2016-12" db="EMBL/GenBank/DDBJ databases">
        <title>Diversity of luminous bacteria.</title>
        <authorList>
            <person name="Yoshizawa S."/>
            <person name="Kogure K."/>
        </authorList>
    </citation>
    <scope>NUCLEOTIDE SEQUENCE [LARGE SCALE GENOMIC DNA]</scope>
    <source>
        <strain evidence="6 8">LC1-200</strain>
    </source>
</reference>
<dbReference type="PANTHER" id="PTHR19384:SF128">
    <property type="entry name" value="NADPH OXIDOREDUCTASE A"/>
    <property type="match status" value="1"/>
</dbReference>
<dbReference type="Proteomes" id="UP000240989">
    <property type="component" value="Unassembled WGS sequence"/>
</dbReference>